<evidence type="ECO:0000256" key="4">
    <source>
        <dbReference type="PROSITE-ProRule" id="PRU00176"/>
    </source>
</evidence>
<dbReference type="InterPro" id="IPR000504">
    <property type="entry name" value="RRM_dom"/>
</dbReference>
<keyword evidence="3" id="KW-0539">Nucleus</keyword>
<dbReference type="Pfam" id="PF00076">
    <property type="entry name" value="RRM_1"/>
    <property type="match status" value="1"/>
</dbReference>
<dbReference type="Gene3D" id="3.30.70.330">
    <property type="match status" value="1"/>
</dbReference>
<organism evidence="7 8">
    <name type="scientific">Mortierella isabellina</name>
    <name type="common">Filamentous fungus</name>
    <name type="synonym">Umbelopsis isabellina</name>
    <dbReference type="NCBI Taxonomy" id="91625"/>
    <lineage>
        <taxon>Eukaryota</taxon>
        <taxon>Fungi</taxon>
        <taxon>Fungi incertae sedis</taxon>
        <taxon>Mucoromycota</taxon>
        <taxon>Mucoromycotina</taxon>
        <taxon>Umbelopsidomycetes</taxon>
        <taxon>Umbelopsidales</taxon>
        <taxon>Umbelopsidaceae</taxon>
        <taxon>Umbelopsis</taxon>
    </lineage>
</organism>
<dbReference type="Proteomes" id="UP000654370">
    <property type="component" value="Unassembled WGS sequence"/>
</dbReference>
<evidence type="ECO:0000256" key="1">
    <source>
        <dbReference type="ARBA" id="ARBA00004604"/>
    </source>
</evidence>
<evidence type="ECO:0000256" key="2">
    <source>
        <dbReference type="ARBA" id="ARBA00022884"/>
    </source>
</evidence>
<sequence>MPRPVTRSSSKPQAASKVASKPANTKAQPAKRKAAAAPAKAQKKAKAEDVVKSAETKSNEQEESTFAQEVDAISDDDDSSVEENELEEDEKAIETNKADEEEPESNEVAEDHEILAGIDSSEDEDSSDDEAAKEDTFSTGQDVITLGSKKDKELKTKTATVKKSPSDKPGVIYLGRIPHGFYEEQMRAYFAQFGEVSRLRMSRNRKTGRSKHFAFIEFKTGEVADIVAETMNNYLLYGHLLKCQVVPEEKQHPKLWDGADRKFKAIPWNKLAREQQNKAKTPEQREKLVSKLVKKDQKKREKLAAMGVEYEFPGYEAEIKPKATHVKF</sequence>
<proteinExistence type="predicted"/>
<accession>A0A8H7PWN8</accession>
<evidence type="ECO:0000313" key="8">
    <source>
        <dbReference type="Proteomes" id="UP000654370"/>
    </source>
</evidence>
<dbReference type="SMART" id="SM00360">
    <property type="entry name" value="RRM"/>
    <property type="match status" value="1"/>
</dbReference>
<dbReference type="PANTHER" id="PTHR46754">
    <property type="entry name" value="MKI67 FHA DOMAIN-INTERACTING NUCLEOLAR PHOSPHOPROTEIN"/>
    <property type="match status" value="1"/>
</dbReference>
<dbReference type="InterPro" id="IPR012677">
    <property type="entry name" value="Nucleotide-bd_a/b_plait_sf"/>
</dbReference>
<dbReference type="AlphaFoldDB" id="A0A8H7PWN8"/>
<feature type="compositionally biased region" description="Acidic residues" evidence="5">
    <location>
        <begin position="120"/>
        <end position="132"/>
    </location>
</feature>
<evidence type="ECO:0000256" key="3">
    <source>
        <dbReference type="ARBA" id="ARBA00023242"/>
    </source>
</evidence>
<dbReference type="CDD" id="cd12307">
    <property type="entry name" value="RRM_NIFK_like"/>
    <property type="match status" value="1"/>
</dbReference>
<feature type="compositionally biased region" description="Acidic residues" evidence="5">
    <location>
        <begin position="99"/>
        <end position="108"/>
    </location>
</feature>
<dbReference type="InterPro" id="IPR035979">
    <property type="entry name" value="RBD_domain_sf"/>
</dbReference>
<name>A0A8H7PWN8_MORIS</name>
<keyword evidence="8" id="KW-1185">Reference proteome</keyword>
<gene>
    <name evidence="7" type="ORF">INT43_006935</name>
</gene>
<feature type="compositionally biased region" description="Basic and acidic residues" evidence="5">
    <location>
        <begin position="45"/>
        <end position="60"/>
    </location>
</feature>
<protein>
    <recommendedName>
        <fullName evidence="6">RRM domain-containing protein</fullName>
    </recommendedName>
</protein>
<dbReference type="PROSITE" id="PS50102">
    <property type="entry name" value="RRM"/>
    <property type="match status" value="1"/>
</dbReference>
<comment type="caution">
    <text evidence="7">The sequence shown here is derived from an EMBL/GenBank/DDBJ whole genome shotgun (WGS) entry which is preliminary data.</text>
</comment>
<feature type="region of interest" description="Disordered" evidence="5">
    <location>
        <begin position="1"/>
        <end position="162"/>
    </location>
</feature>
<dbReference type="GO" id="GO:0005730">
    <property type="term" value="C:nucleolus"/>
    <property type="evidence" value="ECO:0007669"/>
    <property type="project" value="UniProtKB-SubCell"/>
</dbReference>
<comment type="subcellular location">
    <subcellularLocation>
        <location evidence="1">Nucleus</location>
        <location evidence="1">Nucleolus</location>
    </subcellularLocation>
</comment>
<feature type="domain" description="RRM" evidence="6">
    <location>
        <begin position="170"/>
        <end position="248"/>
    </location>
</feature>
<reference evidence="7" key="1">
    <citation type="submission" date="2020-12" db="EMBL/GenBank/DDBJ databases">
        <title>Metabolic potential, ecology and presence of endohyphal bacteria is reflected in genomic diversity of Mucoromycotina.</title>
        <authorList>
            <person name="Muszewska A."/>
            <person name="Okrasinska A."/>
            <person name="Steczkiewicz K."/>
            <person name="Drgas O."/>
            <person name="Orlowska M."/>
            <person name="Perlinska-Lenart U."/>
            <person name="Aleksandrzak-Piekarczyk T."/>
            <person name="Szatraj K."/>
            <person name="Zielenkiewicz U."/>
            <person name="Pilsyk S."/>
            <person name="Malc E."/>
            <person name="Mieczkowski P."/>
            <person name="Kruszewska J.S."/>
            <person name="Biernat P."/>
            <person name="Pawlowska J."/>
        </authorList>
    </citation>
    <scope>NUCLEOTIDE SEQUENCE</scope>
    <source>
        <strain evidence="7">WA0000067209</strain>
    </source>
</reference>
<feature type="compositionally biased region" description="Polar residues" evidence="5">
    <location>
        <begin position="1"/>
        <end position="13"/>
    </location>
</feature>
<keyword evidence="2 4" id="KW-0694">RNA-binding</keyword>
<dbReference type="EMBL" id="JAEPQZ010000004">
    <property type="protein sequence ID" value="KAG2182009.1"/>
    <property type="molecule type" value="Genomic_DNA"/>
</dbReference>
<dbReference type="OrthoDB" id="21467at2759"/>
<evidence type="ECO:0000313" key="7">
    <source>
        <dbReference type="EMBL" id="KAG2182009.1"/>
    </source>
</evidence>
<feature type="compositionally biased region" description="Acidic residues" evidence="5">
    <location>
        <begin position="72"/>
        <end position="91"/>
    </location>
</feature>
<dbReference type="GO" id="GO:0003723">
    <property type="term" value="F:RNA binding"/>
    <property type="evidence" value="ECO:0007669"/>
    <property type="project" value="UniProtKB-UniRule"/>
</dbReference>
<evidence type="ECO:0000256" key="5">
    <source>
        <dbReference type="SAM" id="MobiDB-lite"/>
    </source>
</evidence>
<dbReference type="SUPFAM" id="SSF54928">
    <property type="entry name" value="RNA-binding domain, RBD"/>
    <property type="match status" value="1"/>
</dbReference>
<evidence type="ECO:0000259" key="6">
    <source>
        <dbReference type="PROSITE" id="PS50102"/>
    </source>
</evidence>